<gene>
    <name evidence="1" type="ordered locus">Spro_3537</name>
</gene>
<reference evidence="1" key="1">
    <citation type="submission" date="2007-09" db="EMBL/GenBank/DDBJ databases">
        <title>Complete sequence of chromosome of Serratia proteamaculans 568.</title>
        <authorList>
            <consortium name="US DOE Joint Genome Institute"/>
            <person name="Copeland A."/>
            <person name="Lucas S."/>
            <person name="Lapidus A."/>
            <person name="Barry K."/>
            <person name="Glavina del Rio T."/>
            <person name="Dalin E."/>
            <person name="Tice H."/>
            <person name="Pitluck S."/>
            <person name="Chain P."/>
            <person name="Malfatti S."/>
            <person name="Shin M."/>
            <person name="Vergez L."/>
            <person name="Schmutz J."/>
            <person name="Larimer F."/>
            <person name="Land M."/>
            <person name="Hauser L."/>
            <person name="Kyrpides N."/>
            <person name="Kim E."/>
            <person name="Taghavi S."/>
            <person name="Newman L."/>
            <person name="Vangronsveld J."/>
            <person name="van der Lelie D."/>
            <person name="Richardson P."/>
        </authorList>
    </citation>
    <scope>NUCLEOTIDE SEQUENCE [LARGE SCALE GENOMIC DNA]</scope>
    <source>
        <strain evidence="1">568</strain>
    </source>
</reference>
<protein>
    <submittedName>
        <fullName evidence="1">Hemagglutinin-like secreted protein</fullName>
    </submittedName>
</protein>
<dbReference type="KEGG" id="spe:Spro_3537"/>
<sequence>MKVFATENLSKQAIFDYAQSLTGGKPLLEIRTNELWTVVLNEKTGEKLTLRKISSSKEDTKARWTIDILGNEQLGELQGKVKKRIEIKFR</sequence>
<organism evidence="1">
    <name type="scientific">Serratia proteamaculans (strain 568)</name>
    <dbReference type="NCBI Taxonomy" id="399741"/>
    <lineage>
        <taxon>Bacteria</taxon>
        <taxon>Pseudomonadati</taxon>
        <taxon>Pseudomonadota</taxon>
        <taxon>Gammaproteobacteria</taxon>
        <taxon>Enterobacterales</taxon>
        <taxon>Yersiniaceae</taxon>
        <taxon>Serratia</taxon>
    </lineage>
</organism>
<accession>A8GHP3</accession>
<name>A8GHP3_SERP5</name>
<evidence type="ECO:0000313" key="1">
    <source>
        <dbReference type="EMBL" id="ABV42633.1"/>
    </source>
</evidence>
<dbReference type="AlphaFoldDB" id="A8GHP3"/>
<dbReference type="STRING" id="399741.Spro_3537"/>
<dbReference type="HOGENOM" id="CLU_128108_1_0_6"/>
<dbReference type="eggNOG" id="COG3210">
    <property type="taxonomic scope" value="Bacteria"/>
</dbReference>
<dbReference type="EMBL" id="CP000826">
    <property type="protein sequence ID" value="ABV42633.1"/>
    <property type="molecule type" value="Genomic_DNA"/>
</dbReference>
<proteinExistence type="predicted"/>